<dbReference type="PANTHER" id="PTHR46524:SF12">
    <property type="entry name" value="CW-TYPE DOMAIN-CONTAINING PROTEIN"/>
    <property type="match status" value="1"/>
</dbReference>
<dbReference type="InterPro" id="IPR056406">
    <property type="entry name" value="THD_CWZF3/5/7"/>
</dbReference>
<feature type="coiled-coil region" evidence="4">
    <location>
        <begin position="1233"/>
        <end position="1260"/>
    </location>
</feature>
<feature type="region of interest" description="Disordered" evidence="5">
    <location>
        <begin position="855"/>
        <end position="874"/>
    </location>
</feature>
<name>A0AAV6WQT6_9LAMI</name>
<comment type="caution">
    <text evidence="7">The sequence shown here is derived from an EMBL/GenBank/DDBJ whole genome shotgun (WGS) entry which is preliminary data.</text>
</comment>
<dbReference type="PROSITE" id="PS51050">
    <property type="entry name" value="ZF_CW"/>
    <property type="match status" value="1"/>
</dbReference>
<feature type="compositionally biased region" description="Basic and acidic residues" evidence="5">
    <location>
        <begin position="1121"/>
        <end position="1139"/>
    </location>
</feature>
<evidence type="ECO:0000256" key="5">
    <source>
        <dbReference type="SAM" id="MobiDB-lite"/>
    </source>
</evidence>
<feature type="compositionally biased region" description="Polar residues" evidence="5">
    <location>
        <begin position="121"/>
        <end position="157"/>
    </location>
</feature>
<evidence type="ECO:0000256" key="3">
    <source>
        <dbReference type="ARBA" id="ARBA00022833"/>
    </source>
</evidence>
<evidence type="ECO:0000259" key="6">
    <source>
        <dbReference type="PROSITE" id="PS51050"/>
    </source>
</evidence>
<feature type="compositionally biased region" description="Polar residues" evidence="5">
    <location>
        <begin position="1143"/>
        <end position="1166"/>
    </location>
</feature>
<proteinExistence type="predicted"/>
<feature type="domain" description="CW-type" evidence="6">
    <location>
        <begin position="586"/>
        <end position="639"/>
    </location>
</feature>
<feature type="compositionally biased region" description="Polar residues" evidence="5">
    <location>
        <begin position="732"/>
        <end position="753"/>
    </location>
</feature>
<dbReference type="Proteomes" id="UP000826271">
    <property type="component" value="Unassembled WGS sequence"/>
</dbReference>
<evidence type="ECO:0000313" key="7">
    <source>
        <dbReference type="EMBL" id="KAG8372966.1"/>
    </source>
</evidence>
<dbReference type="Pfam" id="PF24756">
    <property type="entry name" value="THD_CWZF3-5-7"/>
    <property type="match status" value="1"/>
</dbReference>
<feature type="region of interest" description="Disordered" evidence="5">
    <location>
        <begin position="82"/>
        <end position="157"/>
    </location>
</feature>
<feature type="compositionally biased region" description="Basic and acidic residues" evidence="5">
    <location>
        <begin position="888"/>
        <end position="923"/>
    </location>
</feature>
<protein>
    <recommendedName>
        <fullName evidence="6">CW-type domain-containing protein</fullName>
    </recommendedName>
</protein>
<feature type="region of interest" description="Disordered" evidence="5">
    <location>
        <begin position="1102"/>
        <end position="1166"/>
    </location>
</feature>
<feature type="region of interest" description="Disordered" evidence="5">
    <location>
        <begin position="883"/>
        <end position="929"/>
    </location>
</feature>
<keyword evidence="2" id="KW-0863">Zinc-finger</keyword>
<feature type="region of interest" description="Disordered" evidence="5">
    <location>
        <begin position="348"/>
        <end position="381"/>
    </location>
</feature>
<feature type="compositionally biased region" description="Low complexity" evidence="5">
    <location>
        <begin position="467"/>
        <end position="478"/>
    </location>
</feature>
<reference evidence="7" key="1">
    <citation type="submission" date="2019-10" db="EMBL/GenBank/DDBJ databases">
        <authorList>
            <person name="Zhang R."/>
            <person name="Pan Y."/>
            <person name="Wang J."/>
            <person name="Ma R."/>
            <person name="Yu S."/>
        </authorList>
    </citation>
    <scope>NUCLEOTIDE SEQUENCE</scope>
    <source>
        <strain evidence="7">LA-IB0</strain>
        <tissue evidence="7">Leaf</tissue>
    </source>
</reference>
<feature type="compositionally biased region" description="Basic and acidic residues" evidence="5">
    <location>
        <begin position="504"/>
        <end position="525"/>
    </location>
</feature>
<evidence type="ECO:0000256" key="2">
    <source>
        <dbReference type="ARBA" id="ARBA00022771"/>
    </source>
</evidence>
<dbReference type="InterPro" id="IPR011124">
    <property type="entry name" value="Znf_CW"/>
</dbReference>
<feature type="region of interest" description="Disordered" evidence="5">
    <location>
        <begin position="768"/>
        <end position="789"/>
    </location>
</feature>
<feature type="compositionally biased region" description="Basic and acidic residues" evidence="5">
    <location>
        <begin position="453"/>
        <end position="465"/>
    </location>
</feature>
<keyword evidence="4" id="KW-0175">Coiled coil</keyword>
<dbReference type="GO" id="GO:0008270">
    <property type="term" value="F:zinc ion binding"/>
    <property type="evidence" value="ECO:0007669"/>
    <property type="project" value="UniProtKB-KW"/>
</dbReference>
<dbReference type="PANTHER" id="PTHR46524">
    <property type="entry name" value="CW-TYPE ZINC FINGER"/>
    <property type="match status" value="1"/>
</dbReference>
<dbReference type="InterPro" id="IPR055300">
    <property type="entry name" value="CWZF3/5/7"/>
</dbReference>
<keyword evidence="3" id="KW-0862">Zinc</keyword>
<evidence type="ECO:0000256" key="1">
    <source>
        <dbReference type="ARBA" id="ARBA00022723"/>
    </source>
</evidence>
<dbReference type="EMBL" id="WHWC01000012">
    <property type="protein sequence ID" value="KAG8372966.1"/>
    <property type="molecule type" value="Genomic_DNA"/>
</dbReference>
<organism evidence="7 8">
    <name type="scientific">Buddleja alternifolia</name>
    <dbReference type="NCBI Taxonomy" id="168488"/>
    <lineage>
        <taxon>Eukaryota</taxon>
        <taxon>Viridiplantae</taxon>
        <taxon>Streptophyta</taxon>
        <taxon>Embryophyta</taxon>
        <taxon>Tracheophyta</taxon>
        <taxon>Spermatophyta</taxon>
        <taxon>Magnoliopsida</taxon>
        <taxon>eudicotyledons</taxon>
        <taxon>Gunneridae</taxon>
        <taxon>Pentapetalae</taxon>
        <taxon>asterids</taxon>
        <taxon>lamiids</taxon>
        <taxon>Lamiales</taxon>
        <taxon>Scrophulariaceae</taxon>
        <taxon>Buddlejeae</taxon>
        <taxon>Buddleja</taxon>
    </lineage>
</organism>
<sequence length="1492" mass="163804">MGGWGSGPGMMQGHELEEGEACYYKDDTSIDPDVALSYIGDKVQSILGHLQKDFEGGVSAENLGAKFGGYGSFLPMYQRSPSIWSQPKSPQTVQNPSFSTSPNNPFPEGPAPNYVTVPEAPSTQRSNSVSSPGMRPSQTLKLSSEDGSMQQNGSLASDQFAEACPGKVELPYNKSGNKTHQRTLKVRIKMGPERLEQYNAEIHNLGLTSPSSSAGNSPPVTPGESPADILQIMTSFPVSGGLLLSPLCEDLLNLTREKESSVENKHEAARKSSAISVRLLNNDVRGGKKAKSVDKSENFEKLENESTVDLNNRKQNNLESEIPECRMQHSHDLNCKPLSDTIREEKDVQVNKKKGNKDSVKGKTVSGKYDHQESGSSSVEKVTEVRARISQKDVSFDNGSDSRITGNRNRASLEAYSGISEGERVKVATYSPGLKVNLKASSGEQFRLGTPRDVNKSLFEGEKKSKGSQSSGKLTSKLADSSTDGGKKGVHRVHLSKKPLVDTSLEHNENPKRLLERPSADRPKNSHIEAAKAKLAYGDKFKEKSSDKKYYDKVAPEIYMTEVPAAAIPSNEGVVNRLEQPMVAPLVIQEEWVGCDRCQKWRLLPFGTKSEQLPEKWVCSMLDWLPGMNRCDIGEDETSAAVRASHPGTIPENQYNFQDPHPADKIVSGVSLGGAHHFDQSNQNFASNHIADQVKKQKLKEKVNMVRMSNPVPSSDGKKDLQRRAMKDGSSKEVNQSLAKVNSTNKSSVQHPNKSAIVVEKLNKRKGENLVGDDANPRKKSKKDFQRLHGKVEKNNSEAALDADKFETSGGNLVRIGHSVTSGLPNEEPVKGGNKQSAQKDGISGRTGNLQISLQKQKEQMQELPDNQPAGMKTCVGREVPAKKRKLKDYGEREHLEETRENTLQERNNSMKDESKDSAFPRDKKSRMTQIEEEFKRSNGDDISKRKGAEAKVVLPGNKKYTSNRGIEKEQQLRKPIVKAKLTIGDIDKLRQDLGFQQLSTAATSSSSKVSDSRKNRVSYMEMKGSPQESVSSSPVRINEVNRNPLLDFREGDARDKSCSERVTGVNLPSEFVHSPLVGNEGNVAEKCSLAPSRVLLVNCGHNEGMSKDHSTSSRKKSSLRSREKNRTSTQRERDRNDVKSSAPCSSDVQPNVNKNFVGSSVNSTKVEPWSGKFRIDLRQGEKQGALCPSKHGSGSLESLKRSSMNSRPVEDSVNGGTSKAPDASLANKNVSNATASTALREAEDILKEAEELRAHADLIKNSGFGSESNYEHFKAAVKFLQGASLLEACNGESSKLLEMKPLQMYGTAAKLCKTCAHEYEKSSEMAAAALAYKCMEVAYMRVVYCKSSSTYRVWYDLQSSLQMAPPGESPSSSASDVDNLNYLATADKATLSKGNGSHAGNHVMVPRNVPNFVRLLDFTKDVNCAMEAAKKSQDTLAAAHVKLEESQNKEGIVSVKRVIDFSFQDVNELIRLVWVAFNTINHQGLISRKEH</sequence>
<dbReference type="Pfam" id="PF07496">
    <property type="entry name" value="zf-CW"/>
    <property type="match status" value="1"/>
</dbReference>
<gene>
    <name evidence="7" type="ORF">BUALT_Bualt12G0122000</name>
</gene>
<keyword evidence="1" id="KW-0479">Metal-binding</keyword>
<feature type="region of interest" description="Disordered" evidence="5">
    <location>
        <begin position="1181"/>
        <end position="1230"/>
    </location>
</feature>
<dbReference type="Gene3D" id="3.30.40.100">
    <property type="match status" value="1"/>
</dbReference>
<evidence type="ECO:0000313" key="8">
    <source>
        <dbReference type="Proteomes" id="UP000826271"/>
    </source>
</evidence>
<feature type="compositionally biased region" description="Basic residues" evidence="5">
    <location>
        <begin position="488"/>
        <end position="497"/>
    </location>
</feature>
<feature type="compositionally biased region" description="Basic and acidic residues" evidence="5">
    <location>
        <begin position="348"/>
        <end position="361"/>
    </location>
</feature>
<feature type="region of interest" description="Disordered" evidence="5">
    <location>
        <begin position="706"/>
        <end position="753"/>
    </location>
</feature>
<accession>A0AAV6WQT6</accession>
<evidence type="ECO:0000256" key="4">
    <source>
        <dbReference type="SAM" id="Coils"/>
    </source>
</evidence>
<feature type="region of interest" description="Disordered" evidence="5">
    <location>
        <begin position="447"/>
        <end position="525"/>
    </location>
</feature>
<keyword evidence="8" id="KW-1185">Reference proteome</keyword>
<feature type="compositionally biased region" description="Polar residues" evidence="5">
    <location>
        <begin position="82"/>
        <end position="94"/>
    </location>
</feature>
<feature type="region of interest" description="Disordered" evidence="5">
    <location>
        <begin position="821"/>
        <end position="846"/>
    </location>
</feature>
<feature type="compositionally biased region" description="Basic and acidic residues" evidence="5">
    <location>
        <begin position="716"/>
        <end position="731"/>
    </location>
</feature>